<protein>
    <submittedName>
        <fullName evidence="2">NMT1/THI5 like domain protein</fullName>
    </submittedName>
</protein>
<dbReference type="PANTHER" id="PTHR31528:SF3">
    <property type="entry name" value="THIAMINE BIOSYNTHESIS PROTEIN HI_0357-RELATED"/>
    <property type="match status" value="1"/>
</dbReference>
<dbReference type="InterPro" id="IPR027939">
    <property type="entry name" value="NMT1/THI5"/>
</dbReference>
<dbReference type="PROSITE" id="PS51257">
    <property type="entry name" value="PROKAR_LIPOPROTEIN"/>
    <property type="match status" value="1"/>
</dbReference>
<dbReference type="KEGG" id="pms:KNP414_03224"/>
<dbReference type="Proteomes" id="UP000006620">
    <property type="component" value="Chromosome"/>
</dbReference>
<dbReference type="GO" id="GO:0009228">
    <property type="term" value="P:thiamine biosynthetic process"/>
    <property type="evidence" value="ECO:0007669"/>
    <property type="project" value="InterPro"/>
</dbReference>
<dbReference type="PATRIC" id="fig|1036673.3.peg.2967"/>
<organism evidence="2 3">
    <name type="scientific">Paenibacillus mucilaginosus (strain KNP414)</name>
    <dbReference type="NCBI Taxonomy" id="1036673"/>
    <lineage>
        <taxon>Bacteria</taxon>
        <taxon>Bacillati</taxon>
        <taxon>Bacillota</taxon>
        <taxon>Bacilli</taxon>
        <taxon>Bacillales</taxon>
        <taxon>Paenibacillaceae</taxon>
        <taxon>Paenibacillus</taxon>
    </lineage>
</organism>
<evidence type="ECO:0000259" key="1">
    <source>
        <dbReference type="Pfam" id="PF09084"/>
    </source>
</evidence>
<dbReference type="HOGENOM" id="CLU_028871_1_4_9"/>
<dbReference type="SUPFAM" id="SSF53850">
    <property type="entry name" value="Periplasmic binding protein-like II"/>
    <property type="match status" value="1"/>
</dbReference>
<sequence length="353" mass="37741">MIQDALRHRALCCVPLKAALAGLLAGVMTAVTGCGFSAFSPAAGGAAALSKGAPAAEVKVVLNWFAKHEHGGLYAAEKRGYYRDAGLRVTIDQGGPLISSIQLVASGRAEFGIAQADQLLLARDQGLPLVALAATFQTSPQALLFHKEADPAGFSGLNGRTVYIQQEQPYWAFLKKTYGLRDVREIAYTGQLAGFVHDRRAVSQGFVSGESFELKARGIEAGALLVADSGYRPYGGVLFTTERMLKGRPETVRAFIGSTVKGWDCYRAHPKETNAYLQERSPKLSAAELEFGEAVQRDYIFGGDAAMYGMGWMKAERWLELGGQLHGIGLLSELPEAADVFTTAYLPAAGTGS</sequence>
<reference evidence="2 3" key="2">
    <citation type="journal article" date="2013" name="Genome Announc.">
        <title>Genome Sequence of Growth-Improving Paenibacillus mucilaginosus Strain KNP414.</title>
        <authorList>
            <person name="Lu J.J."/>
            <person name="Wang J.F."/>
            <person name="Hu X.F."/>
        </authorList>
    </citation>
    <scope>NUCLEOTIDE SEQUENCE [LARGE SCALE GENOMIC DNA]</scope>
    <source>
        <strain evidence="2 3">KNP414</strain>
    </source>
</reference>
<reference evidence="3" key="1">
    <citation type="submission" date="2011-06" db="EMBL/GenBank/DDBJ databases">
        <title>Complete genome sequence of Paenibacillus mucilaginosus KNP414.</title>
        <authorList>
            <person name="Wang J."/>
            <person name="Hu S."/>
            <person name="Hu X."/>
            <person name="Zhang B."/>
            <person name="Dong D."/>
            <person name="Zhang S."/>
            <person name="Zhao K."/>
            <person name="Wu D."/>
        </authorList>
    </citation>
    <scope>NUCLEOTIDE SEQUENCE [LARGE SCALE GENOMIC DNA]</scope>
    <source>
        <strain evidence="3">KNP414</strain>
    </source>
</reference>
<dbReference type="Pfam" id="PF09084">
    <property type="entry name" value="NMT1"/>
    <property type="match status" value="1"/>
</dbReference>
<name>F8FDC2_PAEMK</name>
<dbReference type="RefSeq" id="WP_013916941.1">
    <property type="nucleotide sequence ID" value="NC_015690.1"/>
</dbReference>
<dbReference type="AlphaFoldDB" id="F8FDC2"/>
<dbReference type="PANTHER" id="PTHR31528">
    <property type="entry name" value="4-AMINO-5-HYDROXYMETHYL-2-METHYLPYRIMIDINE PHOSPHATE SYNTHASE THI11-RELATED"/>
    <property type="match status" value="1"/>
</dbReference>
<gene>
    <name evidence="2" type="ordered locus">KNP414_03224</name>
</gene>
<proteinExistence type="predicted"/>
<evidence type="ECO:0000313" key="2">
    <source>
        <dbReference type="EMBL" id="AEI41782.1"/>
    </source>
</evidence>
<accession>F8FDC2</accession>
<feature type="domain" description="SsuA/THI5-like" evidence="1">
    <location>
        <begin position="69"/>
        <end position="272"/>
    </location>
</feature>
<dbReference type="Gene3D" id="3.40.190.10">
    <property type="entry name" value="Periplasmic binding protein-like II"/>
    <property type="match status" value="2"/>
</dbReference>
<dbReference type="EMBL" id="CP002869">
    <property type="protein sequence ID" value="AEI41782.1"/>
    <property type="molecule type" value="Genomic_DNA"/>
</dbReference>
<evidence type="ECO:0000313" key="3">
    <source>
        <dbReference type="Proteomes" id="UP000006620"/>
    </source>
</evidence>
<dbReference type="InterPro" id="IPR015168">
    <property type="entry name" value="SsuA/THI5"/>
</dbReference>